<feature type="domain" description="Protein kinase" evidence="1">
    <location>
        <begin position="62"/>
        <end position="359"/>
    </location>
</feature>
<evidence type="ECO:0000313" key="2">
    <source>
        <dbReference type="EMBL" id="KAF4615074.1"/>
    </source>
</evidence>
<accession>A0A8H4VP86</accession>
<keyword evidence="3" id="KW-1185">Reference proteome</keyword>
<dbReference type="InterPro" id="IPR001245">
    <property type="entry name" value="Ser-Thr/Tyr_kinase_cat_dom"/>
</dbReference>
<dbReference type="EMBL" id="JAACJL010000044">
    <property type="protein sequence ID" value="KAF4615074.1"/>
    <property type="molecule type" value="Genomic_DNA"/>
</dbReference>
<protein>
    <recommendedName>
        <fullName evidence="1">Protein kinase domain-containing protein</fullName>
    </recommendedName>
</protein>
<sequence>MLNGALQLSSGALTTAGALGVPFAGAAANILDASSRLFKTCDEIKTLKASCRMSKRNMQHNLWLQDRKGFACYGKRLSSMDMQYPPLNLPANLAAVNVTLNTSEVSDLAVAGWMYSDIWMGQWLGEEKVALNALRDVKASDPRATARFEKEVRIWSELQNDHIPPFYGIVTDLGWHIYMVSPWQENGNVLEYTKINGDSHCMRLIYGAAQGLEYLHFNGIIHGNVKCANILVSKEGEARLCDFGMSKVIEDVTERSVSATLSAGDSARWTAPELVLEGKGPSTEADTYSFAMAILELLTKKRPYPECRSTPTVIYRFVVENKPPSRPIEQWMTDVLWDLLCRCWQMDASSRPTMDELYE</sequence>
<reference evidence="2 3" key="1">
    <citation type="submission" date="2019-12" db="EMBL/GenBank/DDBJ databases">
        <authorList>
            <person name="Floudas D."/>
            <person name="Bentzer J."/>
            <person name="Ahren D."/>
            <person name="Johansson T."/>
            <person name="Persson P."/>
            <person name="Tunlid A."/>
        </authorList>
    </citation>
    <scope>NUCLEOTIDE SEQUENCE [LARGE SCALE GENOMIC DNA]</scope>
    <source>
        <strain evidence="2 3">CBS 102.39</strain>
    </source>
</reference>
<dbReference type="InterPro" id="IPR011009">
    <property type="entry name" value="Kinase-like_dom_sf"/>
</dbReference>
<evidence type="ECO:0000259" key="1">
    <source>
        <dbReference type="PROSITE" id="PS50011"/>
    </source>
</evidence>
<gene>
    <name evidence="2" type="ORF">D9613_002860</name>
</gene>
<dbReference type="PANTHER" id="PTHR44329:SF214">
    <property type="entry name" value="PROTEIN KINASE DOMAIN-CONTAINING PROTEIN"/>
    <property type="match status" value="1"/>
</dbReference>
<organism evidence="2 3">
    <name type="scientific">Agrocybe pediades</name>
    <dbReference type="NCBI Taxonomy" id="84607"/>
    <lineage>
        <taxon>Eukaryota</taxon>
        <taxon>Fungi</taxon>
        <taxon>Dikarya</taxon>
        <taxon>Basidiomycota</taxon>
        <taxon>Agaricomycotina</taxon>
        <taxon>Agaricomycetes</taxon>
        <taxon>Agaricomycetidae</taxon>
        <taxon>Agaricales</taxon>
        <taxon>Agaricineae</taxon>
        <taxon>Strophariaceae</taxon>
        <taxon>Agrocybe</taxon>
    </lineage>
</organism>
<dbReference type="GO" id="GO:0005524">
    <property type="term" value="F:ATP binding"/>
    <property type="evidence" value="ECO:0007669"/>
    <property type="project" value="InterPro"/>
</dbReference>
<evidence type="ECO:0000313" key="3">
    <source>
        <dbReference type="Proteomes" id="UP000521872"/>
    </source>
</evidence>
<dbReference type="PROSITE" id="PS50011">
    <property type="entry name" value="PROTEIN_KINASE_DOM"/>
    <property type="match status" value="1"/>
</dbReference>
<dbReference type="Pfam" id="PF07714">
    <property type="entry name" value="PK_Tyr_Ser-Thr"/>
    <property type="match status" value="1"/>
</dbReference>
<name>A0A8H4VP86_9AGAR</name>
<dbReference type="InterPro" id="IPR000719">
    <property type="entry name" value="Prot_kinase_dom"/>
</dbReference>
<dbReference type="SUPFAM" id="SSF56112">
    <property type="entry name" value="Protein kinase-like (PK-like)"/>
    <property type="match status" value="1"/>
</dbReference>
<proteinExistence type="predicted"/>
<dbReference type="PANTHER" id="PTHR44329">
    <property type="entry name" value="SERINE/THREONINE-PROTEIN KINASE TNNI3K-RELATED"/>
    <property type="match status" value="1"/>
</dbReference>
<dbReference type="Proteomes" id="UP000521872">
    <property type="component" value="Unassembled WGS sequence"/>
</dbReference>
<dbReference type="Gene3D" id="1.10.510.10">
    <property type="entry name" value="Transferase(Phosphotransferase) domain 1"/>
    <property type="match status" value="1"/>
</dbReference>
<comment type="caution">
    <text evidence="2">The sequence shown here is derived from an EMBL/GenBank/DDBJ whole genome shotgun (WGS) entry which is preliminary data.</text>
</comment>
<dbReference type="GO" id="GO:0004674">
    <property type="term" value="F:protein serine/threonine kinase activity"/>
    <property type="evidence" value="ECO:0007669"/>
    <property type="project" value="TreeGrafter"/>
</dbReference>
<dbReference type="InterPro" id="IPR051681">
    <property type="entry name" value="Ser/Thr_Kinases-Pseudokinases"/>
</dbReference>
<dbReference type="AlphaFoldDB" id="A0A8H4VP86"/>